<sequence length="362" mass="39551">MVVSILLGRAGGEAVVPRPSPVAELCACLHALADPPHHPRSAAWVSAASEGLTGPLAADAARLAPLWGAFRARYLLPLVGGPERGLDEELADVERLPRSVFVQMTAQALVGQTQRELFDPELSGPAGREARTALRARLRLISPRHRELGERLLADPEELRSRLLIFLEAVGSTVFDAEWARLRPRLRADAVERRRQRHERGAGVLADLPIATAHDDPPRVDFDKIYHATVSLAEQPCVLVPSVHVAPHIVIKHFPGHPTVVQYPIAAAASEAPPLDLVRTRLAVLSDATRMRLCYDLLRTPCTTSDLAARARMTLPQVSRHLRRLREAGLVVGERQGAVVRYRLDLAAVNGLGPDLLAALRR</sequence>
<dbReference type="PANTHER" id="PTHR33154:SF33">
    <property type="entry name" value="TRANSCRIPTIONAL REPRESSOR SDPR"/>
    <property type="match status" value="1"/>
</dbReference>
<dbReference type="CDD" id="cd00090">
    <property type="entry name" value="HTH_ARSR"/>
    <property type="match status" value="1"/>
</dbReference>
<dbReference type="PROSITE" id="PS50987">
    <property type="entry name" value="HTH_ARSR_2"/>
    <property type="match status" value="1"/>
</dbReference>
<dbReference type="GO" id="GO:0003677">
    <property type="term" value="F:DNA binding"/>
    <property type="evidence" value="ECO:0007669"/>
    <property type="project" value="UniProtKB-KW"/>
</dbReference>
<organism evidence="5 6">
    <name type="scientific">Allonocardiopsis opalescens</name>
    <dbReference type="NCBI Taxonomy" id="1144618"/>
    <lineage>
        <taxon>Bacteria</taxon>
        <taxon>Bacillati</taxon>
        <taxon>Actinomycetota</taxon>
        <taxon>Actinomycetes</taxon>
        <taxon>Streptosporangiales</taxon>
        <taxon>Allonocardiopsis</taxon>
    </lineage>
</organism>
<feature type="domain" description="HTH arsR-type" evidence="4">
    <location>
        <begin position="270"/>
        <end position="362"/>
    </location>
</feature>
<dbReference type="InterPro" id="IPR001845">
    <property type="entry name" value="HTH_ArsR_DNA-bd_dom"/>
</dbReference>
<dbReference type="SMART" id="SM00418">
    <property type="entry name" value="HTH_ARSR"/>
    <property type="match status" value="1"/>
</dbReference>
<keyword evidence="2 5" id="KW-0238">DNA-binding</keyword>
<dbReference type="AlphaFoldDB" id="A0A2T0QEE4"/>
<dbReference type="RefSeq" id="WP_106239660.1">
    <property type="nucleotide sequence ID" value="NZ_PVZC01000001.1"/>
</dbReference>
<name>A0A2T0QEE4_9ACTN</name>
<evidence type="ECO:0000256" key="3">
    <source>
        <dbReference type="ARBA" id="ARBA00023163"/>
    </source>
</evidence>
<reference evidence="5 6" key="1">
    <citation type="submission" date="2018-03" db="EMBL/GenBank/DDBJ databases">
        <title>Genomic Encyclopedia of Archaeal and Bacterial Type Strains, Phase II (KMG-II): from individual species to whole genera.</title>
        <authorList>
            <person name="Goeker M."/>
        </authorList>
    </citation>
    <scope>NUCLEOTIDE SEQUENCE [LARGE SCALE GENOMIC DNA]</scope>
    <source>
        <strain evidence="5 6">DSM 45601</strain>
    </source>
</reference>
<evidence type="ECO:0000256" key="1">
    <source>
        <dbReference type="ARBA" id="ARBA00023015"/>
    </source>
</evidence>
<protein>
    <submittedName>
        <fullName evidence="5">DNA-binding transcriptional ArsR family regulator</fullName>
    </submittedName>
</protein>
<dbReference type="GO" id="GO:0003700">
    <property type="term" value="F:DNA-binding transcription factor activity"/>
    <property type="evidence" value="ECO:0007669"/>
    <property type="project" value="InterPro"/>
</dbReference>
<dbReference type="OrthoDB" id="3396564at2"/>
<dbReference type="InterPro" id="IPR045981">
    <property type="entry name" value="DUF5937"/>
</dbReference>
<evidence type="ECO:0000256" key="2">
    <source>
        <dbReference type="ARBA" id="ARBA00023125"/>
    </source>
</evidence>
<dbReference type="PANTHER" id="PTHR33154">
    <property type="entry name" value="TRANSCRIPTIONAL REGULATOR, ARSR FAMILY"/>
    <property type="match status" value="1"/>
</dbReference>
<dbReference type="Pfam" id="PF12840">
    <property type="entry name" value="HTH_20"/>
    <property type="match status" value="1"/>
</dbReference>
<evidence type="ECO:0000313" key="6">
    <source>
        <dbReference type="Proteomes" id="UP000237846"/>
    </source>
</evidence>
<evidence type="ECO:0000313" key="5">
    <source>
        <dbReference type="EMBL" id="PRY02316.1"/>
    </source>
</evidence>
<comment type="caution">
    <text evidence="5">The sequence shown here is derived from an EMBL/GenBank/DDBJ whole genome shotgun (WGS) entry which is preliminary data.</text>
</comment>
<dbReference type="InterPro" id="IPR051081">
    <property type="entry name" value="HTH_MetalResp_TranReg"/>
</dbReference>
<dbReference type="Gene3D" id="1.10.10.10">
    <property type="entry name" value="Winged helix-like DNA-binding domain superfamily/Winged helix DNA-binding domain"/>
    <property type="match status" value="1"/>
</dbReference>
<accession>A0A2T0QEE4</accession>
<dbReference type="NCBIfam" id="NF033788">
    <property type="entry name" value="HTH_metalloreg"/>
    <property type="match status" value="1"/>
</dbReference>
<gene>
    <name evidence="5" type="ORF">CLV72_101918</name>
</gene>
<dbReference type="SUPFAM" id="SSF46785">
    <property type="entry name" value="Winged helix' DNA-binding domain"/>
    <property type="match status" value="1"/>
</dbReference>
<dbReference type="Proteomes" id="UP000237846">
    <property type="component" value="Unassembled WGS sequence"/>
</dbReference>
<keyword evidence="6" id="KW-1185">Reference proteome</keyword>
<keyword evidence="1" id="KW-0805">Transcription regulation</keyword>
<dbReference type="EMBL" id="PVZC01000001">
    <property type="protein sequence ID" value="PRY02316.1"/>
    <property type="molecule type" value="Genomic_DNA"/>
</dbReference>
<dbReference type="InterPro" id="IPR036390">
    <property type="entry name" value="WH_DNA-bd_sf"/>
</dbReference>
<dbReference type="InterPro" id="IPR036388">
    <property type="entry name" value="WH-like_DNA-bd_sf"/>
</dbReference>
<dbReference type="Pfam" id="PF19361">
    <property type="entry name" value="DUF5937"/>
    <property type="match status" value="1"/>
</dbReference>
<dbReference type="PRINTS" id="PR00778">
    <property type="entry name" value="HTHARSR"/>
</dbReference>
<evidence type="ECO:0000259" key="4">
    <source>
        <dbReference type="PROSITE" id="PS50987"/>
    </source>
</evidence>
<proteinExistence type="predicted"/>
<dbReference type="InterPro" id="IPR011991">
    <property type="entry name" value="ArsR-like_HTH"/>
</dbReference>
<keyword evidence="3" id="KW-0804">Transcription</keyword>